<organism evidence="1 2">
    <name type="scientific">Nonomuraea africana</name>
    <dbReference type="NCBI Taxonomy" id="46171"/>
    <lineage>
        <taxon>Bacteria</taxon>
        <taxon>Bacillati</taxon>
        <taxon>Actinomycetota</taxon>
        <taxon>Actinomycetes</taxon>
        <taxon>Streptosporangiales</taxon>
        <taxon>Streptosporangiaceae</taxon>
        <taxon>Nonomuraea</taxon>
    </lineage>
</organism>
<sequence length="49" mass="5135">MEPDGTRSFAEELTVDVKGGPGTVQITYWATDNGDIVADTATCTRIGCA</sequence>
<dbReference type="EMBL" id="JADBEF010000001">
    <property type="protein sequence ID" value="MBE1566032.1"/>
    <property type="molecule type" value="Genomic_DNA"/>
</dbReference>
<dbReference type="RefSeq" id="WP_192780136.1">
    <property type="nucleotide sequence ID" value="NZ_BAAASY010000013.1"/>
</dbReference>
<gene>
    <name evidence="1" type="ORF">H4W81_008811</name>
</gene>
<protein>
    <submittedName>
        <fullName evidence="1">Uncharacterized protein</fullName>
    </submittedName>
</protein>
<keyword evidence="2" id="KW-1185">Reference proteome</keyword>
<evidence type="ECO:0000313" key="1">
    <source>
        <dbReference type="EMBL" id="MBE1566032.1"/>
    </source>
</evidence>
<accession>A0ABR9KVH3</accession>
<reference evidence="1 2" key="1">
    <citation type="submission" date="2020-10" db="EMBL/GenBank/DDBJ databases">
        <title>Sequencing the genomes of 1000 actinobacteria strains.</title>
        <authorList>
            <person name="Klenk H.-P."/>
        </authorList>
    </citation>
    <scope>NUCLEOTIDE SEQUENCE [LARGE SCALE GENOMIC DNA]</scope>
    <source>
        <strain evidence="1 2">DSM 43748</strain>
    </source>
</reference>
<proteinExistence type="predicted"/>
<comment type="caution">
    <text evidence="1">The sequence shown here is derived from an EMBL/GenBank/DDBJ whole genome shotgun (WGS) entry which is preliminary data.</text>
</comment>
<name>A0ABR9KVH3_9ACTN</name>
<evidence type="ECO:0000313" key="2">
    <source>
        <dbReference type="Proteomes" id="UP000661607"/>
    </source>
</evidence>
<dbReference type="Proteomes" id="UP000661607">
    <property type="component" value="Unassembled WGS sequence"/>
</dbReference>